<keyword evidence="6" id="KW-1185">Reference proteome</keyword>
<feature type="compositionally biased region" description="Low complexity" evidence="3">
    <location>
        <begin position="421"/>
        <end position="434"/>
    </location>
</feature>
<evidence type="ECO:0000313" key="5">
    <source>
        <dbReference type="EMBL" id="OCB84917.1"/>
    </source>
</evidence>
<feature type="region of interest" description="Disordered" evidence="3">
    <location>
        <begin position="124"/>
        <end position="437"/>
    </location>
</feature>
<feature type="compositionally biased region" description="Low complexity" evidence="3">
    <location>
        <begin position="364"/>
        <end position="386"/>
    </location>
</feature>
<name>A0A9Q5MZ55_SANBA</name>
<dbReference type="Gene3D" id="3.30.70.330">
    <property type="match status" value="1"/>
</dbReference>
<dbReference type="InterPro" id="IPR035979">
    <property type="entry name" value="RBD_domain_sf"/>
</dbReference>
<dbReference type="SUPFAM" id="SSF54928">
    <property type="entry name" value="RNA-binding domain, RBD"/>
    <property type="match status" value="1"/>
</dbReference>
<accession>A0A9Q5MZ55</accession>
<dbReference type="Proteomes" id="UP000757232">
    <property type="component" value="Unassembled WGS sequence"/>
</dbReference>
<comment type="caution">
    <text evidence="5">The sequence shown here is derived from an EMBL/GenBank/DDBJ whole genome shotgun (WGS) entry which is preliminary data.</text>
</comment>
<organism evidence="5 6">
    <name type="scientific">Sanghuangporus baumii</name>
    <name type="common">Phellinus baumii</name>
    <dbReference type="NCBI Taxonomy" id="108892"/>
    <lineage>
        <taxon>Eukaryota</taxon>
        <taxon>Fungi</taxon>
        <taxon>Dikarya</taxon>
        <taxon>Basidiomycota</taxon>
        <taxon>Agaricomycotina</taxon>
        <taxon>Agaricomycetes</taxon>
        <taxon>Hymenochaetales</taxon>
        <taxon>Hymenochaetaceae</taxon>
        <taxon>Sanghuangporus</taxon>
    </lineage>
</organism>
<dbReference type="Pfam" id="PF00076">
    <property type="entry name" value="RRM_1"/>
    <property type="match status" value="1"/>
</dbReference>
<dbReference type="SMART" id="SM00360">
    <property type="entry name" value="RRM"/>
    <property type="match status" value="1"/>
</dbReference>
<dbReference type="InterPro" id="IPR012677">
    <property type="entry name" value="Nucleotide-bd_a/b_plait_sf"/>
</dbReference>
<proteinExistence type="predicted"/>
<evidence type="ECO:0000256" key="2">
    <source>
        <dbReference type="PROSITE-ProRule" id="PRU00176"/>
    </source>
</evidence>
<evidence type="ECO:0000256" key="1">
    <source>
        <dbReference type="ARBA" id="ARBA00022884"/>
    </source>
</evidence>
<protein>
    <recommendedName>
        <fullName evidence="4">RRM domain-containing protein</fullName>
    </recommendedName>
</protein>
<feature type="compositionally biased region" description="Basic and acidic residues" evidence="3">
    <location>
        <begin position="126"/>
        <end position="177"/>
    </location>
</feature>
<dbReference type="OrthoDB" id="48651at2759"/>
<feature type="compositionally biased region" description="Basic and acidic residues" evidence="3">
    <location>
        <begin position="342"/>
        <end position="359"/>
    </location>
</feature>
<evidence type="ECO:0000256" key="3">
    <source>
        <dbReference type="SAM" id="MobiDB-lite"/>
    </source>
</evidence>
<dbReference type="InterPro" id="IPR000504">
    <property type="entry name" value="RRM_dom"/>
</dbReference>
<dbReference type="PANTHER" id="PTHR23236">
    <property type="entry name" value="EUKARYOTIC TRANSLATION INITIATION FACTOR 4B/4H"/>
    <property type="match status" value="1"/>
</dbReference>
<evidence type="ECO:0000259" key="4">
    <source>
        <dbReference type="PROSITE" id="PS50102"/>
    </source>
</evidence>
<feature type="region of interest" description="Disordered" evidence="3">
    <location>
        <begin position="1"/>
        <end position="46"/>
    </location>
</feature>
<keyword evidence="1 2" id="KW-0694">RNA-binding</keyword>
<gene>
    <name evidence="5" type="ORF">A7U60_g8139</name>
</gene>
<feature type="compositionally biased region" description="Basic and acidic residues" evidence="3">
    <location>
        <begin position="11"/>
        <end position="42"/>
    </location>
</feature>
<feature type="compositionally biased region" description="Polar residues" evidence="3">
    <location>
        <begin position="301"/>
        <end position="325"/>
    </location>
</feature>
<feature type="compositionally biased region" description="Basic and acidic residues" evidence="3">
    <location>
        <begin position="454"/>
        <end position="493"/>
    </location>
</feature>
<dbReference type="PANTHER" id="PTHR23236:SF11">
    <property type="entry name" value="EUKARYOTIC TRANSLATION INITIATION FACTOR 4H"/>
    <property type="match status" value="1"/>
</dbReference>
<dbReference type="EMBL" id="LNZH02000213">
    <property type="protein sequence ID" value="OCB84917.1"/>
    <property type="molecule type" value="Genomic_DNA"/>
</dbReference>
<evidence type="ECO:0000313" key="6">
    <source>
        <dbReference type="Proteomes" id="UP000757232"/>
    </source>
</evidence>
<dbReference type="GO" id="GO:0003723">
    <property type="term" value="F:RNA binding"/>
    <property type="evidence" value="ECO:0007669"/>
    <property type="project" value="UniProtKB-UniRule"/>
</dbReference>
<reference evidence="5" key="1">
    <citation type="submission" date="2016-06" db="EMBL/GenBank/DDBJ databases">
        <title>Draft Genome sequence of the fungus Inonotus baumii.</title>
        <authorList>
            <person name="Zhu H."/>
            <person name="Lin W."/>
        </authorList>
    </citation>
    <scope>NUCLEOTIDE SEQUENCE</scope>
    <source>
        <strain evidence="5">821</strain>
    </source>
</reference>
<dbReference type="PROSITE" id="PS50102">
    <property type="entry name" value="RRM"/>
    <property type="match status" value="1"/>
</dbReference>
<dbReference type="AlphaFoldDB" id="A0A9Q5MZ55"/>
<feature type="region of interest" description="Disordered" evidence="3">
    <location>
        <begin position="450"/>
        <end position="493"/>
    </location>
</feature>
<feature type="domain" description="RRM" evidence="4">
    <location>
        <begin position="50"/>
        <end position="126"/>
    </location>
</feature>
<sequence length="493" mass="52706">MDSLPTAPAPKLDDTSGRDFRGRDDYLSSRPDRAALAPREDVPLPTNPPFTAFVGNLAFDLTEGDLGSFFGSADVVKGAKIIRDRDDKPKGFGYVEFHAVEGLKEALTKNGASFSHRSIRVNIADPPKERPGFHGHAEDDKFAGSWRRDGPLPDLGHRETSTRRRYEGLGSENRDSAPDNSDNWRSSRPPPRIPNDLEAPPVRRRGSGFSTPTHDGEAGPADTEEKWAIGSRFKPSQHSEERSGGRFGSMRGRGDMGPPPSAADEVSSWRKPGLAGSSPSPSNSVPPTPQLARRKLELLPRSTSGSSHPTPVSSPQSTGFSSSKPNPFGSAKPVDVSAREAAAVEKIEKEQEEIRERVAHQQHQHQQYQHQQHSMSRQSSRQPRGRPGSGRGEIGTRSPSSKPGVIADEKTPGSPRASNLSSPGGTPAPSSTSPNIAAVATIRPSFSFASAAAGKKDAAPQSDEAKSDENADAEKPADADADAVADKLAEVNV</sequence>